<dbReference type="EMBL" id="MHQC01000004">
    <property type="protein sequence ID" value="OGZ95834.1"/>
    <property type="molecule type" value="Genomic_DNA"/>
</dbReference>
<dbReference type="CDD" id="cd09601">
    <property type="entry name" value="M1_APN-Q_like"/>
    <property type="match status" value="1"/>
</dbReference>
<feature type="domain" description="Peptidase M1 membrane alanine aminopeptidase" evidence="13">
    <location>
        <begin position="247"/>
        <end position="463"/>
    </location>
</feature>
<gene>
    <name evidence="16" type="ORF">A2633_00360</name>
</gene>
<accession>A0A1G2K8P2</accession>
<dbReference type="Pfam" id="PF01433">
    <property type="entry name" value="Peptidase_M1"/>
    <property type="match status" value="1"/>
</dbReference>
<dbReference type="PANTHER" id="PTHR11533:SF174">
    <property type="entry name" value="PUROMYCIN-SENSITIVE AMINOPEPTIDASE-RELATED"/>
    <property type="match status" value="1"/>
</dbReference>
<dbReference type="PANTHER" id="PTHR11533">
    <property type="entry name" value="PROTEASE M1 ZINC METALLOPROTEASE"/>
    <property type="match status" value="1"/>
</dbReference>
<evidence type="ECO:0000259" key="14">
    <source>
        <dbReference type="Pfam" id="PF11838"/>
    </source>
</evidence>
<keyword evidence="7 10" id="KW-0862">Zinc</keyword>
<evidence type="ECO:0000256" key="11">
    <source>
        <dbReference type="PIRSR" id="PIRSR634016-4"/>
    </source>
</evidence>
<evidence type="ECO:0000256" key="5">
    <source>
        <dbReference type="ARBA" id="ARBA00022723"/>
    </source>
</evidence>
<feature type="binding site" evidence="10">
    <location>
        <position position="323"/>
    </location>
    <ligand>
        <name>Zn(2+)</name>
        <dbReference type="ChEBI" id="CHEBI:29105"/>
        <note>catalytic</note>
    </ligand>
</feature>
<protein>
    <recommendedName>
        <fullName evidence="12">Aminopeptidase</fullName>
        <ecNumber evidence="12">3.4.11.-</ecNumber>
    </recommendedName>
</protein>
<dbReference type="AlphaFoldDB" id="A0A1G2K8P2"/>
<evidence type="ECO:0000259" key="15">
    <source>
        <dbReference type="Pfam" id="PF17900"/>
    </source>
</evidence>
<dbReference type="Proteomes" id="UP000177152">
    <property type="component" value="Unassembled WGS sequence"/>
</dbReference>
<dbReference type="FunFam" id="2.60.40.1730:FF:000002">
    <property type="entry name" value="Aminopeptidase"/>
    <property type="match status" value="1"/>
</dbReference>
<dbReference type="InterPro" id="IPR034016">
    <property type="entry name" value="M1_APN-typ"/>
</dbReference>
<evidence type="ECO:0000256" key="6">
    <source>
        <dbReference type="ARBA" id="ARBA00022801"/>
    </source>
</evidence>
<keyword evidence="8 12" id="KW-0482">Metalloprotease</keyword>
<feature type="binding site" evidence="10">
    <location>
        <position position="319"/>
    </location>
    <ligand>
        <name>Zn(2+)</name>
        <dbReference type="ChEBI" id="CHEBI:29105"/>
        <note>catalytic</note>
    </ligand>
</feature>
<feature type="binding site" evidence="10">
    <location>
        <position position="342"/>
    </location>
    <ligand>
        <name>Zn(2+)</name>
        <dbReference type="ChEBI" id="CHEBI:29105"/>
        <note>catalytic</note>
    </ligand>
</feature>
<evidence type="ECO:0000313" key="17">
    <source>
        <dbReference type="Proteomes" id="UP000177152"/>
    </source>
</evidence>
<evidence type="ECO:0000256" key="12">
    <source>
        <dbReference type="RuleBase" id="RU364040"/>
    </source>
</evidence>
<keyword evidence="4 12" id="KW-0645">Protease</keyword>
<dbReference type="InterPro" id="IPR014782">
    <property type="entry name" value="Peptidase_M1_dom"/>
</dbReference>
<dbReference type="Pfam" id="PF11838">
    <property type="entry name" value="ERAP1_C"/>
    <property type="match status" value="1"/>
</dbReference>
<sequence>MKKAAPKRNSFRLPETVVPTVYRLTMKPNFNTFTFSGTNTAEIVIKEPVRSITLHALELEIKNVVLDESVYANQNYPFEGRTIKPIEISYDKKLQTVTFDFGVDLYVGKAKLKMEFTGKLNNQLHGFYRTSYKVVDKKHWGASTQFEATDARRAFPCWDEPDKKVRFHTTLIVPKHMAALSNMPVDVTIQPTGDEYRKMVCFKPTPPMSTYLAAFVVADLEYIEATDKNGVLIRVYTTPGKKEHGKFALDVALHTLPYYADYYKTPYPLPKLDLVAIPDFGSGAMENWGLEIFRETALLVDEKNSSASARERVADVVDHELAHHWFGNLVTMKWWTHLWLNEGFANFVEMLGVAAQFPAWKRRVRFVAEDLVGALHDMDKPSSHPIEVDVNDPAEIREIFDTTTYSGGGSVNRMIEHYLGNEFPKGITKYLDCFKYGNAATEDLWKILGKSSGKPVSDIMGPYTRQAGYPVIFTEEGSRNGKSILKLEQMRFLMDGSIDETYPLWNVPIGVMTPATVENPKFMYMKGRRMTIPRTTKWVKLNAGQSGLYRVAYSPRMWDRLTDAVRAGEIPEIDRIGLLDDAFALARAGYVSIWSALGLLDAHRNERETYVWAMLAGKLNGVASLVRDEDPEAMLAEYARKFFKPLVERVGWDKKPGEGNLEAILRGVALSNLGAYGDEEIIAEARKRLDAFIASGTLDPDIRQTVYTIVAQNATDEDFEKLMKVYDSTDMHEEKVRVLRAIAHVRRPELIRRVLNLSLSLKVRSQDTPIVLSVMAGNDSARRTEWEFIMENWGTLLTRGGGLGWISRVVRGVTEGFKDRSDLARVEAFFKTHSMPGLDRAMQISLQMIKSNMKWLNRNLRDVESWLTDTRVPLPASEQVSAPHELR</sequence>
<proteinExistence type="inferred from homology"/>
<dbReference type="InterPro" id="IPR050344">
    <property type="entry name" value="Peptidase_M1_aminopeptidases"/>
</dbReference>
<dbReference type="SUPFAM" id="SSF55486">
    <property type="entry name" value="Metalloproteases ('zincins'), catalytic domain"/>
    <property type="match status" value="1"/>
</dbReference>
<name>A0A1G2K8P2_9BACT</name>
<dbReference type="GO" id="GO:0042277">
    <property type="term" value="F:peptide binding"/>
    <property type="evidence" value="ECO:0007669"/>
    <property type="project" value="TreeGrafter"/>
</dbReference>
<evidence type="ECO:0000256" key="2">
    <source>
        <dbReference type="ARBA" id="ARBA00010136"/>
    </source>
</evidence>
<dbReference type="GO" id="GO:0006508">
    <property type="term" value="P:proteolysis"/>
    <property type="evidence" value="ECO:0007669"/>
    <property type="project" value="UniProtKB-KW"/>
</dbReference>
<dbReference type="GO" id="GO:0005737">
    <property type="term" value="C:cytoplasm"/>
    <property type="evidence" value="ECO:0007669"/>
    <property type="project" value="TreeGrafter"/>
</dbReference>
<evidence type="ECO:0000256" key="8">
    <source>
        <dbReference type="ARBA" id="ARBA00023049"/>
    </source>
</evidence>
<evidence type="ECO:0000256" key="7">
    <source>
        <dbReference type="ARBA" id="ARBA00022833"/>
    </source>
</evidence>
<dbReference type="InterPro" id="IPR045357">
    <property type="entry name" value="Aminopeptidase_N-like_N"/>
</dbReference>
<keyword evidence="3 12" id="KW-0031">Aminopeptidase</keyword>
<dbReference type="InterPro" id="IPR027268">
    <property type="entry name" value="Peptidase_M4/M1_CTD_sf"/>
</dbReference>
<dbReference type="EC" id="3.4.11.-" evidence="12"/>
<evidence type="ECO:0000259" key="13">
    <source>
        <dbReference type="Pfam" id="PF01433"/>
    </source>
</evidence>
<feature type="active site" description="Proton acceptor" evidence="9">
    <location>
        <position position="320"/>
    </location>
</feature>
<keyword evidence="6 12" id="KW-0378">Hydrolase</keyword>
<dbReference type="FunFam" id="1.25.50.20:FF:000002">
    <property type="entry name" value="Aminopeptidase"/>
    <property type="match status" value="1"/>
</dbReference>
<comment type="cofactor">
    <cofactor evidence="10 12">
        <name>Zn(2+)</name>
        <dbReference type="ChEBI" id="CHEBI:29105"/>
    </cofactor>
    <text evidence="10 12">Binds 1 zinc ion per subunit.</text>
</comment>
<dbReference type="Gene3D" id="2.60.40.1730">
    <property type="entry name" value="tricorn interacting facor f3 domain"/>
    <property type="match status" value="1"/>
</dbReference>
<dbReference type="Gene3D" id="1.25.50.20">
    <property type="match status" value="1"/>
</dbReference>
<evidence type="ECO:0000313" key="16">
    <source>
        <dbReference type="EMBL" id="OGZ95834.1"/>
    </source>
</evidence>
<evidence type="ECO:0000256" key="1">
    <source>
        <dbReference type="ARBA" id="ARBA00000098"/>
    </source>
</evidence>
<reference evidence="16 17" key="1">
    <citation type="journal article" date="2016" name="Nat. Commun.">
        <title>Thousands of microbial genomes shed light on interconnected biogeochemical processes in an aquifer system.</title>
        <authorList>
            <person name="Anantharaman K."/>
            <person name="Brown C.T."/>
            <person name="Hug L.A."/>
            <person name="Sharon I."/>
            <person name="Castelle C.J."/>
            <person name="Probst A.J."/>
            <person name="Thomas B.C."/>
            <person name="Singh A."/>
            <person name="Wilkins M.J."/>
            <person name="Karaoz U."/>
            <person name="Brodie E.L."/>
            <person name="Williams K.H."/>
            <person name="Hubbard S.S."/>
            <person name="Banfield J.F."/>
        </authorList>
    </citation>
    <scope>NUCLEOTIDE SEQUENCE [LARGE SCALE GENOMIC DNA]</scope>
</reference>
<dbReference type="SUPFAM" id="SSF63737">
    <property type="entry name" value="Leukotriene A4 hydrolase N-terminal domain"/>
    <property type="match status" value="1"/>
</dbReference>
<comment type="similarity">
    <text evidence="2 12">Belongs to the peptidase M1 family.</text>
</comment>
<dbReference type="Gene3D" id="1.10.390.10">
    <property type="entry name" value="Neutral Protease Domain 2"/>
    <property type="match status" value="1"/>
</dbReference>
<dbReference type="GO" id="GO:0043171">
    <property type="term" value="P:peptide catabolic process"/>
    <property type="evidence" value="ECO:0007669"/>
    <property type="project" value="TreeGrafter"/>
</dbReference>
<dbReference type="InterPro" id="IPR001930">
    <property type="entry name" value="Peptidase_M1"/>
</dbReference>
<dbReference type="GO" id="GO:0016020">
    <property type="term" value="C:membrane"/>
    <property type="evidence" value="ECO:0007669"/>
    <property type="project" value="TreeGrafter"/>
</dbReference>
<comment type="catalytic activity">
    <reaction evidence="1">
        <text>Release of an N-terminal amino acid, Xaa-|-Yaa- from a peptide, amide or arylamide. Xaa is preferably Ala, but may be most amino acids including Pro (slow action). When a terminal hydrophobic residue is followed by a prolyl residue, the two may be released as an intact Xaa-Pro dipeptide.</text>
        <dbReference type="EC" id="3.4.11.2"/>
    </reaction>
</comment>
<feature type="domain" description="Aminopeptidase N-like N-terminal" evidence="15">
    <location>
        <begin position="18"/>
        <end position="212"/>
    </location>
</feature>
<evidence type="ECO:0000256" key="9">
    <source>
        <dbReference type="PIRSR" id="PIRSR634016-1"/>
    </source>
</evidence>
<dbReference type="Gene3D" id="2.60.40.1910">
    <property type="match status" value="1"/>
</dbReference>
<comment type="caution">
    <text evidence="16">The sequence shown here is derived from an EMBL/GenBank/DDBJ whole genome shotgun (WGS) entry which is preliminary data.</text>
</comment>
<dbReference type="PRINTS" id="PR00756">
    <property type="entry name" value="ALADIPTASE"/>
</dbReference>
<dbReference type="GO" id="GO:0008270">
    <property type="term" value="F:zinc ion binding"/>
    <property type="evidence" value="ECO:0007669"/>
    <property type="project" value="UniProtKB-UniRule"/>
</dbReference>
<organism evidence="16 17">
    <name type="scientific">Candidatus Sungbacteria bacterium RIFCSPHIGHO2_01_FULL_47_32</name>
    <dbReference type="NCBI Taxonomy" id="1802264"/>
    <lineage>
        <taxon>Bacteria</taxon>
        <taxon>Candidatus Sungiibacteriota</taxon>
    </lineage>
</organism>
<dbReference type="Pfam" id="PF17900">
    <property type="entry name" value="Peptidase_M1_N"/>
    <property type="match status" value="1"/>
</dbReference>
<feature type="site" description="Transition state stabilizer" evidence="11">
    <location>
        <position position="405"/>
    </location>
</feature>
<dbReference type="FunFam" id="1.10.390.10:FF:000001">
    <property type="entry name" value="Aminopeptidase"/>
    <property type="match status" value="1"/>
</dbReference>
<dbReference type="GO" id="GO:0070006">
    <property type="term" value="F:metalloaminopeptidase activity"/>
    <property type="evidence" value="ECO:0007669"/>
    <property type="project" value="TreeGrafter"/>
</dbReference>
<feature type="domain" description="ERAP1-like C-terminal" evidence="14">
    <location>
        <begin position="538"/>
        <end position="850"/>
    </location>
</feature>
<evidence type="ECO:0000256" key="10">
    <source>
        <dbReference type="PIRSR" id="PIRSR634016-3"/>
    </source>
</evidence>
<evidence type="ECO:0000256" key="4">
    <source>
        <dbReference type="ARBA" id="ARBA00022670"/>
    </source>
</evidence>
<dbReference type="GO" id="GO:0016285">
    <property type="term" value="F:alanyl aminopeptidase activity"/>
    <property type="evidence" value="ECO:0007669"/>
    <property type="project" value="UniProtKB-EC"/>
</dbReference>
<dbReference type="GO" id="GO:0005615">
    <property type="term" value="C:extracellular space"/>
    <property type="evidence" value="ECO:0007669"/>
    <property type="project" value="TreeGrafter"/>
</dbReference>
<dbReference type="InterPro" id="IPR042097">
    <property type="entry name" value="Aminopeptidase_N-like_N_sf"/>
</dbReference>
<dbReference type="InterPro" id="IPR024571">
    <property type="entry name" value="ERAP1-like_C_dom"/>
</dbReference>
<keyword evidence="5 10" id="KW-0479">Metal-binding</keyword>
<evidence type="ECO:0000256" key="3">
    <source>
        <dbReference type="ARBA" id="ARBA00022438"/>
    </source>
</evidence>